<evidence type="ECO:0000256" key="4">
    <source>
        <dbReference type="ARBA" id="ARBA00022833"/>
    </source>
</evidence>
<evidence type="ECO:0008006" key="8">
    <source>
        <dbReference type="Google" id="ProtNLM"/>
    </source>
</evidence>
<evidence type="ECO:0000313" key="7">
    <source>
        <dbReference type="Proteomes" id="UP000054481"/>
    </source>
</evidence>
<protein>
    <recommendedName>
        <fullName evidence="8">HAT C-terminal dimerisation domain-containing protein</fullName>
    </recommendedName>
</protein>
<dbReference type="InterPro" id="IPR012337">
    <property type="entry name" value="RNaseH-like_sf"/>
</dbReference>
<dbReference type="PANTHER" id="PTHR46481">
    <property type="entry name" value="ZINC FINGER BED DOMAIN-CONTAINING PROTEIN 4"/>
    <property type="match status" value="1"/>
</dbReference>
<organism evidence="6 7">
    <name type="scientific">Hirsutella minnesotensis 3608</name>
    <dbReference type="NCBI Taxonomy" id="1043627"/>
    <lineage>
        <taxon>Eukaryota</taxon>
        <taxon>Fungi</taxon>
        <taxon>Dikarya</taxon>
        <taxon>Ascomycota</taxon>
        <taxon>Pezizomycotina</taxon>
        <taxon>Sordariomycetes</taxon>
        <taxon>Hypocreomycetidae</taxon>
        <taxon>Hypocreales</taxon>
        <taxon>Ophiocordycipitaceae</taxon>
        <taxon>Hirsutella</taxon>
    </lineage>
</organism>
<dbReference type="GO" id="GO:0005634">
    <property type="term" value="C:nucleus"/>
    <property type="evidence" value="ECO:0007669"/>
    <property type="project" value="UniProtKB-SubCell"/>
</dbReference>
<keyword evidence="4" id="KW-0862">Zinc</keyword>
<evidence type="ECO:0000313" key="6">
    <source>
        <dbReference type="EMBL" id="KJZ68710.1"/>
    </source>
</evidence>
<dbReference type="OrthoDB" id="4987009at2759"/>
<name>A0A0F7ZIM7_9HYPO</name>
<dbReference type="GO" id="GO:0008270">
    <property type="term" value="F:zinc ion binding"/>
    <property type="evidence" value="ECO:0007669"/>
    <property type="project" value="UniProtKB-KW"/>
</dbReference>
<keyword evidence="3" id="KW-0863">Zinc-finger</keyword>
<evidence type="ECO:0000256" key="2">
    <source>
        <dbReference type="ARBA" id="ARBA00022723"/>
    </source>
</evidence>
<dbReference type="Proteomes" id="UP000054481">
    <property type="component" value="Unassembled WGS sequence"/>
</dbReference>
<dbReference type="InterPro" id="IPR052035">
    <property type="entry name" value="ZnF_BED_domain_contain"/>
</dbReference>
<comment type="subcellular location">
    <subcellularLocation>
        <location evidence="1">Nucleus</location>
    </subcellularLocation>
</comment>
<sequence>MNQFLLLDWLMYHNLPFNVVNSERFRRIPLYNNPSVQEWQIPGGKTLIRLLIDEYKRALGPLHEFLQKARSLVHFTFDGWTSRQNASFLGLNAHFIDQGFKQWRLLLALPALETRHTGEALADEVADTISAFSLQDRIGYLTLDNASNNDTAMDALSREFGFGKEERH</sequence>
<evidence type="ECO:0000256" key="5">
    <source>
        <dbReference type="ARBA" id="ARBA00023242"/>
    </source>
</evidence>
<evidence type="ECO:0000256" key="3">
    <source>
        <dbReference type="ARBA" id="ARBA00022771"/>
    </source>
</evidence>
<proteinExistence type="predicted"/>
<evidence type="ECO:0000256" key="1">
    <source>
        <dbReference type="ARBA" id="ARBA00004123"/>
    </source>
</evidence>
<dbReference type="SUPFAM" id="SSF53098">
    <property type="entry name" value="Ribonuclease H-like"/>
    <property type="match status" value="1"/>
</dbReference>
<keyword evidence="7" id="KW-1185">Reference proteome</keyword>
<dbReference type="EMBL" id="KQ030828">
    <property type="protein sequence ID" value="KJZ68710.1"/>
    <property type="molecule type" value="Genomic_DNA"/>
</dbReference>
<reference evidence="6 7" key="1">
    <citation type="journal article" date="2014" name="Genome Biol. Evol.">
        <title>Comparative genomics and transcriptomics analyses reveal divergent lifestyle features of nematode endoparasitic fungus Hirsutella minnesotensis.</title>
        <authorList>
            <person name="Lai Y."/>
            <person name="Liu K."/>
            <person name="Zhang X."/>
            <person name="Zhang X."/>
            <person name="Li K."/>
            <person name="Wang N."/>
            <person name="Shu C."/>
            <person name="Wu Y."/>
            <person name="Wang C."/>
            <person name="Bushley K.E."/>
            <person name="Xiang M."/>
            <person name="Liu X."/>
        </authorList>
    </citation>
    <scope>NUCLEOTIDE SEQUENCE [LARGE SCALE GENOMIC DNA]</scope>
    <source>
        <strain evidence="6 7">3608</strain>
    </source>
</reference>
<keyword evidence="2" id="KW-0479">Metal-binding</keyword>
<keyword evidence="5" id="KW-0539">Nucleus</keyword>
<gene>
    <name evidence="6" type="ORF">HIM_11901</name>
</gene>
<dbReference type="PANTHER" id="PTHR46481:SF10">
    <property type="entry name" value="ZINC FINGER BED DOMAIN-CONTAINING PROTEIN 39"/>
    <property type="match status" value="1"/>
</dbReference>
<accession>A0A0F7ZIM7</accession>
<dbReference type="AlphaFoldDB" id="A0A0F7ZIM7"/>